<dbReference type="SUPFAM" id="SSF53850">
    <property type="entry name" value="Periplasmic binding protein-like II"/>
    <property type="match status" value="1"/>
</dbReference>
<dbReference type="GO" id="GO:0003677">
    <property type="term" value="F:DNA binding"/>
    <property type="evidence" value="ECO:0007669"/>
    <property type="project" value="UniProtKB-KW"/>
</dbReference>
<comment type="caution">
    <text evidence="6">The sequence shown here is derived from an EMBL/GenBank/DDBJ whole genome shotgun (WGS) entry which is preliminary data.</text>
</comment>
<protein>
    <submittedName>
        <fullName evidence="6">DNA-binding transcriptional LysR family regulator</fullName>
    </submittedName>
</protein>
<evidence type="ECO:0000256" key="3">
    <source>
        <dbReference type="ARBA" id="ARBA00023125"/>
    </source>
</evidence>
<dbReference type="InterPro" id="IPR000847">
    <property type="entry name" value="LysR_HTH_N"/>
</dbReference>
<feature type="domain" description="HTH lysR-type" evidence="5">
    <location>
        <begin position="5"/>
        <end position="62"/>
    </location>
</feature>
<evidence type="ECO:0000313" key="6">
    <source>
        <dbReference type="EMBL" id="NJB66015.1"/>
    </source>
</evidence>
<gene>
    <name evidence="6" type="ORF">GGR41_002270</name>
</gene>
<proteinExistence type="inferred from homology"/>
<evidence type="ECO:0000256" key="2">
    <source>
        <dbReference type="ARBA" id="ARBA00023015"/>
    </source>
</evidence>
<accession>A0ABX0WTC2</accession>
<comment type="similarity">
    <text evidence="1">Belongs to the LysR transcriptional regulatory family.</text>
</comment>
<dbReference type="Gene3D" id="1.10.10.10">
    <property type="entry name" value="Winged helix-like DNA-binding domain superfamily/Winged helix DNA-binding domain"/>
    <property type="match status" value="1"/>
</dbReference>
<dbReference type="Pfam" id="PF03466">
    <property type="entry name" value="LysR_substrate"/>
    <property type="match status" value="1"/>
</dbReference>
<dbReference type="Proteomes" id="UP000783934">
    <property type="component" value="Unassembled WGS sequence"/>
</dbReference>
<evidence type="ECO:0000256" key="1">
    <source>
        <dbReference type="ARBA" id="ARBA00009437"/>
    </source>
</evidence>
<dbReference type="InterPro" id="IPR050389">
    <property type="entry name" value="LysR-type_TF"/>
</dbReference>
<dbReference type="Pfam" id="PF00126">
    <property type="entry name" value="HTH_1"/>
    <property type="match status" value="1"/>
</dbReference>
<dbReference type="PROSITE" id="PS50931">
    <property type="entry name" value="HTH_LYSR"/>
    <property type="match status" value="1"/>
</dbReference>
<dbReference type="EMBL" id="JAATIZ010000004">
    <property type="protein sequence ID" value="NJB66015.1"/>
    <property type="molecule type" value="Genomic_DNA"/>
</dbReference>
<dbReference type="PANTHER" id="PTHR30118:SF15">
    <property type="entry name" value="TRANSCRIPTIONAL REGULATORY PROTEIN"/>
    <property type="match status" value="1"/>
</dbReference>
<organism evidence="6 7">
    <name type="scientific">Paenalcaligenes hominis</name>
    <dbReference type="NCBI Taxonomy" id="643674"/>
    <lineage>
        <taxon>Bacteria</taxon>
        <taxon>Pseudomonadati</taxon>
        <taxon>Pseudomonadota</taxon>
        <taxon>Betaproteobacteria</taxon>
        <taxon>Burkholderiales</taxon>
        <taxon>Alcaligenaceae</taxon>
        <taxon>Paenalcaligenes</taxon>
    </lineage>
</organism>
<keyword evidence="7" id="KW-1185">Reference proteome</keyword>
<evidence type="ECO:0000313" key="7">
    <source>
        <dbReference type="Proteomes" id="UP000783934"/>
    </source>
</evidence>
<dbReference type="PRINTS" id="PR00039">
    <property type="entry name" value="HTHLYSR"/>
</dbReference>
<dbReference type="CDD" id="cd08459">
    <property type="entry name" value="PBP2_DntR_NahR_LinR_like"/>
    <property type="match status" value="1"/>
</dbReference>
<dbReference type="SUPFAM" id="SSF46785">
    <property type="entry name" value="Winged helix' DNA-binding domain"/>
    <property type="match status" value="1"/>
</dbReference>
<dbReference type="InterPro" id="IPR036390">
    <property type="entry name" value="WH_DNA-bd_sf"/>
</dbReference>
<dbReference type="PANTHER" id="PTHR30118">
    <property type="entry name" value="HTH-TYPE TRANSCRIPTIONAL REGULATOR LEUO-RELATED"/>
    <property type="match status" value="1"/>
</dbReference>
<dbReference type="InterPro" id="IPR005119">
    <property type="entry name" value="LysR_subst-bd"/>
</dbReference>
<keyword evidence="2" id="KW-0805">Transcription regulation</keyword>
<dbReference type="RefSeq" id="WP_167661919.1">
    <property type="nucleotide sequence ID" value="NZ_BMCQ01000005.1"/>
</dbReference>
<dbReference type="InterPro" id="IPR036388">
    <property type="entry name" value="WH-like_DNA-bd_sf"/>
</dbReference>
<reference evidence="6 7" key="1">
    <citation type="submission" date="2020-03" db="EMBL/GenBank/DDBJ databases">
        <title>Genomic Encyclopedia of Type Strains, Phase IV (KMG-IV): sequencing the most valuable type-strain genomes for metagenomic binning, comparative biology and taxonomic classification.</title>
        <authorList>
            <person name="Goeker M."/>
        </authorList>
    </citation>
    <scope>NUCLEOTIDE SEQUENCE [LARGE SCALE GENOMIC DNA]</scope>
    <source>
        <strain evidence="6 7">DSM 26613</strain>
    </source>
</reference>
<name>A0ABX0WTC2_9BURK</name>
<sequence>MTSKTDLNLIKVFLSIYEGGSVSEAGRRLHLTQPSVSYALARLRNQMNDPLFTRTREGMVPTLMADQLYPIFFKSINEIEDALAFTKKFDPAKSSRTFKLALSDLGTVYFLPKIMRALKKEAPLIRLEVISSEVEEIESWFQRERIDAAVGNLGFLKKRLQSKKIMDENYSCLISAHHPRITEHISFEQFAQEQHVEISQSTGHLHISHILNKIQSESKISLKVPHYAVLPNIIADSDLIACLPTRVAQLYAKQHDNLRVLALPIDIPTFEVGIFWKNQLEELSAQTWFCHTIYRTLINDLDYDS</sequence>
<evidence type="ECO:0000259" key="5">
    <source>
        <dbReference type="PROSITE" id="PS50931"/>
    </source>
</evidence>
<evidence type="ECO:0000256" key="4">
    <source>
        <dbReference type="ARBA" id="ARBA00023163"/>
    </source>
</evidence>
<keyword evidence="3 6" id="KW-0238">DNA-binding</keyword>
<keyword evidence="4" id="KW-0804">Transcription</keyword>
<dbReference type="Gene3D" id="3.40.190.10">
    <property type="entry name" value="Periplasmic binding protein-like II"/>
    <property type="match status" value="2"/>
</dbReference>